<comment type="caution">
    <text evidence="11">The sequence shown here is derived from an EMBL/GenBank/DDBJ whole genome shotgun (WGS) entry which is preliminary data.</text>
</comment>
<dbReference type="Proteomes" id="UP000287651">
    <property type="component" value="Unassembled WGS sequence"/>
</dbReference>
<organism evidence="11 12">
    <name type="scientific">Ensete ventricosum</name>
    <name type="common">Abyssinian banana</name>
    <name type="synonym">Musa ensete</name>
    <dbReference type="NCBI Taxonomy" id="4639"/>
    <lineage>
        <taxon>Eukaryota</taxon>
        <taxon>Viridiplantae</taxon>
        <taxon>Streptophyta</taxon>
        <taxon>Embryophyta</taxon>
        <taxon>Tracheophyta</taxon>
        <taxon>Spermatophyta</taxon>
        <taxon>Magnoliopsida</taxon>
        <taxon>Liliopsida</taxon>
        <taxon>Zingiberales</taxon>
        <taxon>Musaceae</taxon>
        <taxon>Ensete</taxon>
    </lineage>
</organism>
<feature type="chain" id="PRO_5031600658" description="Phytosulfokine" evidence="10">
    <location>
        <begin position="22"/>
        <end position="137"/>
    </location>
</feature>
<evidence type="ECO:0000256" key="1">
    <source>
        <dbReference type="ARBA" id="ARBA00003158"/>
    </source>
</evidence>
<evidence type="ECO:0000256" key="2">
    <source>
        <dbReference type="ARBA" id="ARBA00004613"/>
    </source>
</evidence>
<sequence length="137" mass="14962">MSHRVTVVIVALLLFLSLAHAGRPEPAALERADVQVRALSGGVRMFMCCFWSDVLRRCQGVAGKESEKVVVEGCEGIGKEECLKRSTLAAHTDYIYTQGGETSEKVEGGCAGLGKEKCLEKSTLTAHTDYIYTERHN</sequence>
<dbReference type="AlphaFoldDB" id="A0A427A5W4"/>
<dbReference type="GO" id="GO:0008283">
    <property type="term" value="P:cell population proliferation"/>
    <property type="evidence" value="ECO:0007669"/>
    <property type="project" value="UniProtKB-UniRule"/>
</dbReference>
<evidence type="ECO:0000256" key="6">
    <source>
        <dbReference type="ARBA" id="ARBA00022641"/>
    </source>
</evidence>
<evidence type="ECO:0000256" key="5">
    <source>
        <dbReference type="ARBA" id="ARBA00022525"/>
    </source>
</evidence>
<comment type="PTM">
    <text evidence="10">Sulfation is important for activity and for the binding to a putative membrane receptor.</text>
</comment>
<dbReference type="EMBL" id="AMZH03003669">
    <property type="protein sequence ID" value="RRT71574.1"/>
    <property type="molecule type" value="Genomic_DNA"/>
</dbReference>
<comment type="similarity">
    <text evidence="3 10">Belongs to the phytosulfokine family.</text>
</comment>
<comment type="PTM">
    <text evidence="10">PSK-alpha is produced by endopeptidase digestion. PSK-beta is produced from PSK-alpha by exopeptidase digestion.</text>
</comment>
<keyword evidence="4 10" id="KW-0217">Developmental protein</keyword>
<keyword evidence="5 10" id="KW-0964">Secreted</keyword>
<accession>A0A427A5W4</accession>
<comment type="function">
    <text evidence="1 10">Promotes plant cell differentiation, organogenesis and somatic embryogenesis as well as cell proliferation.</text>
</comment>
<evidence type="ECO:0000256" key="3">
    <source>
        <dbReference type="ARBA" id="ARBA00010781"/>
    </source>
</evidence>
<feature type="signal peptide" evidence="10">
    <location>
        <begin position="1"/>
        <end position="21"/>
    </location>
</feature>
<proteinExistence type="inferred from homology"/>
<keyword evidence="9 10" id="KW-0339">Growth factor</keyword>
<evidence type="ECO:0000313" key="12">
    <source>
        <dbReference type="Proteomes" id="UP000287651"/>
    </source>
</evidence>
<keyword evidence="8 10" id="KW-0221">Differentiation</keyword>
<gene>
    <name evidence="11" type="ORF">B296_00035421</name>
</gene>
<dbReference type="InterPro" id="IPR009438">
    <property type="entry name" value="Phytosulfokine"/>
</dbReference>
<evidence type="ECO:0000256" key="10">
    <source>
        <dbReference type="RuleBase" id="RU368031"/>
    </source>
</evidence>
<keyword evidence="7 10" id="KW-0732">Signal</keyword>
<dbReference type="Pfam" id="PF06404">
    <property type="entry name" value="PSK"/>
    <property type="match status" value="2"/>
</dbReference>
<evidence type="ECO:0000313" key="11">
    <source>
        <dbReference type="EMBL" id="RRT71574.1"/>
    </source>
</evidence>
<name>A0A427A5W4_ENSVE</name>
<keyword evidence="6 10" id="KW-0765">Sulfation</keyword>
<dbReference type="GO" id="GO:0005576">
    <property type="term" value="C:extracellular region"/>
    <property type="evidence" value="ECO:0007669"/>
    <property type="project" value="UniProtKB-SubCell"/>
</dbReference>
<dbReference type="GO" id="GO:0008083">
    <property type="term" value="F:growth factor activity"/>
    <property type="evidence" value="ECO:0007669"/>
    <property type="project" value="UniProtKB-UniRule"/>
</dbReference>
<evidence type="ECO:0000256" key="9">
    <source>
        <dbReference type="ARBA" id="ARBA00023030"/>
    </source>
</evidence>
<evidence type="ECO:0000256" key="7">
    <source>
        <dbReference type="ARBA" id="ARBA00022729"/>
    </source>
</evidence>
<dbReference type="PANTHER" id="PTHR33285">
    <property type="entry name" value="PHYTOSULFOKINES 3"/>
    <property type="match status" value="1"/>
</dbReference>
<dbReference type="GO" id="GO:0030154">
    <property type="term" value="P:cell differentiation"/>
    <property type="evidence" value="ECO:0007669"/>
    <property type="project" value="UniProtKB-UniRule"/>
</dbReference>
<dbReference type="PANTHER" id="PTHR33285:SF55">
    <property type="entry name" value="PHYTOSULFOKINES 3"/>
    <property type="match status" value="1"/>
</dbReference>
<evidence type="ECO:0000256" key="4">
    <source>
        <dbReference type="ARBA" id="ARBA00022473"/>
    </source>
</evidence>
<comment type="subcellular location">
    <subcellularLocation>
        <location evidence="2 10">Secreted</location>
    </subcellularLocation>
</comment>
<protein>
    <recommendedName>
        <fullName evidence="10">Phytosulfokine</fullName>
    </recommendedName>
    <component>
        <recommendedName>
            <fullName evidence="10">Phytosulfokine-alpha</fullName>
            <shortName evidence="10">PSK-alpha</shortName>
            <shortName evidence="10">Phytosulfokine-a</shortName>
        </recommendedName>
    </component>
    <component>
        <recommendedName>
            <fullName evidence="10">Phytosulfokine-beta</fullName>
            <shortName evidence="10">PSK-beta</shortName>
            <shortName evidence="10">Phytosulfokine-b</shortName>
        </recommendedName>
    </component>
</protein>
<reference evidence="11 12" key="1">
    <citation type="journal article" date="2014" name="Agronomy (Basel)">
        <title>A Draft Genome Sequence for Ensete ventricosum, the Drought-Tolerant Tree Against Hunger.</title>
        <authorList>
            <person name="Harrison J."/>
            <person name="Moore K.A."/>
            <person name="Paszkiewicz K."/>
            <person name="Jones T."/>
            <person name="Grant M."/>
            <person name="Ambacheew D."/>
            <person name="Muzemil S."/>
            <person name="Studholme D.J."/>
        </authorList>
    </citation>
    <scope>NUCLEOTIDE SEQUENCE [LARGE SCALE GENOMIC DNA]</scope>
</reference>
<evidence type="ECO:0000256" key="8">
    <source>
        <dbReference type="ARBA" id="ARBA00022782"/>
    </source>
</evidence>